<dbReference type="GO" id="GO:0005524">
    <property type="term" value="F:ATP binding"/>
    <property type="evidence" value="ECO:0007669"/>
    <property type="project" value="UniProtKB-KW"/>
</dbReference>
<dbReference type="GeneID" id="24258818"/>
<dbReference type="SMART" id="SM00382">
    <property type="entry name" value="AAA"/>
    <property type="match status" value="1"/>
</dbReference>
<evidence type="ECO:0000256" key="7">
    <source>
        <dbReference type="ARBA" id="ARBA00022692"/>
    </source>
</evidence>
<proteinExistence type="inferred from homology"/>
<feature type="transmembrane region" description="Helical" evidence="12">
    <location>
        <begin position="187"/>
        <end position="207"/>
    </location>
</feature>
<evidence type="ECO:0000256" key="6">
    <source>
        <dbReference type="ARBA" id="ARBA00022475"/>
    </source>
</evidence>
<dbReference type="EMBL" id="HG938353">
    <property type="protein sequence ID" value="CDN50256.1"/>
    <property type="molecule type" value="Genomic_DNA"/>
</dbReference>
<dbReference type="InterPro" id="IPR050086">
    <property type="entry name" value="MetN_ABC_transporter-like"/>
</dbReference>
<evidence type="ECO:0000313" key="15">
    <source>
        <dbReference type="EMBL" id="CDN50256.1"/>
    </source>
</evidence>
<dbReference type="PROSITE" id="PS00211">
    <property type="entry name" value="ABC_TRANSPORTER_1"/>
    <property type="match status" value="1"/>
</dbReference>
<dbReference type="InterPro" id="IPR003439">
    <property type="entry name" value="ABC_transporter-like_ATP-bd"/>
</dbReference>
<dbReference type="SUPFAM" id="SSF161098">
    <property type="entry name" value="MetI-like"/>
    <property type="match status" value="1"/>
</dbReference>
<dbReference type="GO" id="GO:0022857">
    <property type="term" value="F:transmembrane transporter activity"/>
    <property type="evidence" value="ECO:0007669"/>
    <property type="project" value="InterPro"/>
</dbReference>
<keyword evidence="7 12" id="KW-0812">Transmembrane</keyword>
<dbReference type="HOGENOM" id="CLU_023087_2_1_5"/>
<feature type="transmembrane region" description="Helical" evidence="12">
    <location>
        <begin position="155"/>
        <end position="175"/>
    </location>
</feature>
<dbReference type="Gene3D" id="1.10.3720.10">
    <property type="entry name" value="MetI-like"/>
    <property type="match status" value="1"/>
</dbReference>
<keyword evidence="6" id="KW-1003">Cell membrane</keyword>
<dbReference type="eggNOG" id="COG1126">
    <property type="taxonomic scope" value="Bacteria"/>
</dbReference>
<dbReference type="Gene3D" id="3.40.50.300">
    <property type="entry name" value="P-loop containing nucleotide triphosphate hydrolases"/>
    <property type="match status" value="1"/>
</dbReference>
<dbReference type="PROSITE" id="PS50928">
    <property type="entry name" value="ABC_TM1"/>
    <property type="match status" value="1"/>
</dbReference>
<reference evidence="16" key="1">
    <citation type="journal article" date="2014" name="BMC Genomics">
        <title>Genome sequencing of two Neorhizobium galegae strains reveals a noeT gene responsible for the unusual acetylation of the nodulation factors.</title>
        <authorList>
            <person name="Osterman J."/>
            <person name="Marsh J."/>
            <person name="Laine P.K."/>
            <person name="Zeng Z."/>
            <person name="Alatalo E."/>
            <person name="Sullivan J.T."/>
            <person name="Young J.P."/>
            <person name="Thomas-Oates J."/>
            <person name="Paulin L."/>
            <person name="Lindstrom K."/>
        </authorList>
    </citation>
    <scope>NUCLEOTIDE SEQUENCE [LARGE SCALE GENOMIC DNA]</scope>
    <source>
        <strain evidence="16">HAMBI 540</strain>
    </source>
</reference>
<dbReference type="PATRIC" id="fig|1028800.3.peg.4168"/>
<dbReference type="KEGG" id="ngg:RG540_CH41130"/>
<evidence type="ECO:0000256" key="10">
    <source>
        <dbReference type="ARBA" id="ARBA00022989"/>
    </source>
</evidence>
<evidence type="ECO:0000256" key="3">
    <source>
        <dbReference type="ARBA" id="ARBA00005417"/>
    </source>
</evidence>
<dbReference type="Proteomes" id="UP000028181">
    <property type="component" value="Chromosome I"/>
</dbReference>
<dbReference type="InterPro" id="IPR017871">
    <property type="entry name" value="ABC_transporter-like_CS"/>
</dbReference>
<dbReference type="PANTHER" id="PTHR43166">
    <property type="entry name" value="AMINO ACID IMPORT ATP-BINDING PROTEIN"/>
    <property type="match status" value="1"/>
</dbReference>
<dbReference type="AlphaFoldDB" id="A0A068SWU3"/>
<dbReference type="GO" id="GO:0016887">
    <property type="term" value="F:ATP hydrolysis activity"/>
    <property type="evidence" value="ECO:0007669"/>
    <property type="project" value="InterPro"/>
</dbReference>
<evidence type="ECO:0000256" key="4">
    <source>
        <dbReference type="ARBA" id="ARBA00010072"/>
    </source>
</evidence>
<accession>A0A068SWU3</accession>
<evidence type="ECO:0000256" key="5">
    <source>
        <dbReference type="ARBA" id="ARBA00022448"/>
    </source>
</evidence>
<dbReference type="PANTHER" id="PTHR43166:SF9">
    <property type="entry name" value="GLUTAMATE_ASPARTATE IMPORT ATP-BINDING PROTEIN GLTL"/>
    <property type="match status" value="1"/>
</dbReference>
<feature type="transmembrane region" description="Helical" evidence="12">
    <location>
        <begin position="54"/>
        <end position="76"/>
    </location>
</feature>
<keyword evidence="9" id="KW-0067">ATP-binding</keyword>
<dbReference type="InterPro" id="IPR010065">
    <property type="entry name" value="AA_ABC_transptr_permease_3TM"/>
</dbReference>
<feature type="domain" description="ABC transporter" evidence="13">
    <location>
        <begin position="251"/>
        <end position="494"/>
    </location>
</feature>
<sequence length="498" mass="54179">MGFDTGIFLDILQSPLLLKAAWVTIWVAVVAQTIGTVLGFVLAGMLAAPKLLRWPALGFIWMFKGTPLLAQILFFYSALPQMGVPLSLIATGLLSLGLNEGARMADIVRGGLMSVSRDQREAGLALGLHHWQIFLKVVFPQAIRAIIPPLGNNFSYMIKATSLLAAISFAELLRVSQQLAQSTTRALEVYLAVALWYLVILTIWTLIQHRIEKAVALKTSSHVSAPPPIVERTVVRGDPGPDAPSRRDPVLEARNLTRSFGPIKGLDDVSLSVGRGEVVVVLGPSGSGKSTLLRALNWIEPADSGDVLLAGESLPWADAARRIARPEHMLDKRRRRLGMVFQSFALFPTMTARQNVALGPRRLLGIPKTQALAAADRLLDKVGLKDKLHSYPVELSGGQRQRVAIARALSMKPDAVLFDEPTSALDPESVGGVLGVMADLAGQGLTMVIVTHEIGFARRIADRIAYMERGRLLMDLPRDQAFGDDAPDYFRAFLSREG</sequence>
<dbReference type="InterPro" id="IPR000515">
    <property type="entry name" value="MetI-like"/>
</dbReference>
<evidence type="ECO:0000256" key="9">
    <source>
        <dbReference type="ARBA" id="ARBA00022840"/>
    </source>
</evidence>
<feature type="transmembrane region" description="Helical" evidence="12">
    <location>
        <begin position="20"/>
        <end position="42"/>
    </location>
</feature>
<dbReference type="InterPro" id="IPR027417">
    <property type="entry name" value="P-loop_NTPase"/>
</dbReference>
<keyword evidence="11 12" id="KW-0472">Membrane</keyword>
<keyword evidence="5 12" id="KW-0813">Transport</keyword>
<evidence type="ECO:0000256" key="1">
    <source>
        <dbReference type="ARBA" id="ARBA00004202"/>
    </source>
</evidence>
<dbReference type="OrthoDB" id="7242531at2"/>
<dbReference type="Pfam" id="PF00005">
    <property type="entry name" value="ABC_tran"/>
    <property type="match status" value="1"/>
</dbReference>
<evidence type="ECO:0000256" key="12">
    <source>
        <dbReference type="RuleBase" id="RU363032"/>
    </source>
</evidence>
<name>A0A068SWU3_NEOGA</name>
<dbReference type="PROSITE" id="PS50893">
    <property type="entry name" value="ABC_TRANSPORTER_2"/>
    <property type="match status" value="1"/>
</dbReference>
<evidence type="ECO:0000256" key="8">
    <source>
        <dbReference type="ARBA" id="ARBA00022741"/>
    </source>
</evidence>
<evidence type="ECO:0000259" key="14">
    <source>
        <dbReference type="PROSITE" id="PS50928"/>
    </source>
</evidence>
<evidence type="ECO:0000313" key="16">
    <source>
        <dbReference type="Proteomes" id="UP000028181"/>
    </source>
</evidence>
<feature type="domain" description="ABC transmembrane type-1" evidence="14">
    <location>
        <begin position="21"/>
        <end position="208"/>
    </location>
</feature>
<organism evidence="15 16">
    <name type="scientific">Neorhizobium galegae bv. orientalis str. HAMBI 540</name>
    <dbReference type="NCBI Taxonomy" id="1028800"/>
    <lineage>
        <taxon>Bacteria</taxon>
        <taxon>Pseudomonadati</taxon>
        <taxon>Pseudomonadota</taxon>
        <taxon>Alphaproteobacteria</taxon>
        <taxon>Hyphomicrobiales</taxon>
        <taxon>Rhizobiaceae</taxon>
        <taxon>Rhizobium/Agrobacterium group</taxon>
        <taxon>Neorhizobium</taxon>
    </lineage>
</organism>
<comment type="subcellular location">
    <subcellularLocation>
        <location evidence="2">Cell inner membrane</location>
        <topology evidence="2">Multi-pass membrane protein</topology>
    </subcellularLocation>
    <subcellularLocation>
        <location evidence="12">Cell membrane</location>
        <topology evidence="12">Multi-pass membrane protein</topology>
    </subcellularLocation>
    <subcellularLocation>
        <location evidence="1">Cell membrane</location>
        <topology evidence="1">Peripheral membrane protein</topology>
    </subcellularLocation>
</comment>
<protein>
    <submittedName>
        <fullName evidence="15">ABC transporter</fullName>
    </submittedName>
</protein>
<keyword evidence="8" id="KW-0547">Nucleotide-binding</keyword>
<dbReference type="InterPro" id="IPR003593">
    <property type="entry name" value="AAA+_ATPase"/>
</dbReference>
<keyword evidence="16" id="KW-1185">Reference proteome</keyword>
<dbReference type="RefSeq" id="WP_051909542.1">
    <property type="nucleotide sequence ID" value="NZ_HG938353.1"/>
</dbReference>
<evidence type="ECO:0000256" key="11">
    <source>
        <dbReference type="ARBA" id="ARBA00023136"/>
    </source>
</evidence>
<evidence type="ECO:0000256" key="2">
    <source>
        <dbReference type="ARBA" id="ARBA00004429"/>
    </source>
</evidence>
<keyword evidence="10 12" id="KW-1133">Transmembrane helix</keyword>
<comment type="similarity">
    <text evidence="3">Belongs to the ABC transporter superfamily.</text>
</comment>
<comment type="similarity">
    <text evidence="4">Belongs to the binding-protein-dependent transport system permease family. HisMQ subfamily.</text>
</comment>
<dbReference type="NCBIfam" id="TIGR01726">
    <property type="entry name" value="HEQRo_perm_3TM"/>
    <property type="match status" value="1"/>
</dbReference>
<dbReference type="InterPro" id="IPR035906">
    <property type="entry name" value="MetI-like_sf"/>
</dbReference>
<gene>
    <name evidence="15" type="ORF">RG540_CH41130</name>
</gene>
<evidence type="ECO:0000259" key="13">
    <source>
        <dbReference type="PROSITE" id="PS50893"/>
    </source>
</evidence>
<dbReference type="GO" id="GO:0043190">
    <property type="term" value="C:ATP-binding cassette (ABC) transporter complex"/>
    <property type="evidence" value="ECO:0007669"/>
    <property type="project" value="InterPro"/>
</dbReference>
<dbReference type="SUPFAM" id="SSF52540">
    <property type="entry name" value="P-loop containing nucleoside triphosphate hydrolases"/>
    <property type="match status" value="1"/>
</dbReference>
<dbReference type="CDD" id="cd06261">
    <property type="entry name" value="TM_PBP2"/>
    <property type="match status" value="1"/>
</dbReference>
<dbReference type="Pfam" id="PF00528">
    <property type="entry name" value="BPD_transp_1"/>
    <property type="match status" value="1"/>
</dbReference>